<dbReference type="CDD" id="cd17502">
    <property type="entry name" value="MFS_Azr1_MDR_like"/>
    <property type="match status" value="1"/>
</dbReference>
<keyword evidence="4" id="KW-1003">Cell membrane</keyword>
<evidence type="ECO:0000313" key="11">
    <source>
        <dbReference type="Proteomes" id="UP000294508"/>
    </source>
</evidence>
<gene>
    <name evidence="10" type="ORF">EV652_1066</name>
</gene>
<dbReference type="PRINTS" id="PR01036">
    <property type="entry name" value="TCRTETB"/>
</dbReference>
<dbReference type="Gene3D" id="1.20.1250.20">
    <property type="entry name" value="MFS general substrate transporter like domains"/>
    <property type="match status" value="1"/>
</dbReference>
<evidence type="ECO:0000256" key="3">
    <source>
        <dbReference type="ARBA" id="ARBA00022448"/>
    </source>
</evidence>
<evidence type="ECO:0000313" key="10">
    <source>
        <dbReference type="EMBL" id="TCO28024.1"/>
    </source>
</evidence>
<reference evidence="10 11" key="1">
    <citation type="journal article" date="2015" name="Stand. Genomic Sci.">
        <title>Genomic Encyclopedia of Bacterial and Archaeal Type Strains, Phase III: the genomes of soil and plant-associated and newly described type strains.</title>
        <authorList>
            <person name="Whitman W.B."/>
            <person name="Woyke T."/>
            <person name="Klenk H.P."/>
            <person name="Zhou Y."/>
            <person name="Lilburn T.G."/>
            <person name="Beck B.J."/>
            <person name="De Vos P."/>
            <person name="Vandamme P."/>
            <person name="Eisen J.A."/>
            <person name="Garrity G."/>
            <person name="Hugenholtz P."/>
            <person name="Kyrpides N.C."/>
        </authorList>
    </citation>
    <scope>NUCLEOTIDE SEQUENCE [LARGE SCALE GENOMIC DNA]</scope>
    <source>
        <strain evidence="10 11">VKM Ac-2572</strain>
    </source>
</reference>
<keyword evidence="11" id="KW-1185">Reference proteome</keyword>
<feature type="transmembrane region" description="Helical" evidence="8">
    <location>
        <begin position="21"/>
        <end position="45"/>
    </location>
</feature>
<dbReference type="OrthoDB" id="7375466at2"/>
<dbReference type="FunFam" id="1.20.1720.10:FF:000004">
    <property type="entry name" value="EmrB/QacA family drug resistance transporter"/>
    <property type="match status" value="1"/>
</dbReference>
<organism evidence="10 11">
    <name type="scientific">Kribbella steppae</name>
    <dbReference type="NCBI Taxonomy" id="2512223"/>
    <lineage>
        <taxon>Bacteria</taxon>
        <taxon>Bacillati</taxon>
        <taxon>Actinomycetota</taxon>
        <taxon>Actinomycetes</taxon>
        <taxon>Propionibacteriales</taxon>
        <taxon>Kribbellaceae</taxon>
        <taxon>Kribbella</taxon>
    </lineage>
</organism>
<evidence type="ECO:0000256" key="4">
    <source>
        <dbReference type="ARBA" id="ARBA00022475"/>
    </source>
</evidence>
<feature type="transmembrane region" description="Helical" evidence="8">
    <location>
        <begin position="234"/>
        <end position="257"/>
    </location>
</feature>
<dbReference type="AlphaFoldDB" id="A0A4R2HFK0"/>
<feature type="transmembrane region" description="Helical" evidence="8">
    <location>
        <begin position="269"/>
        <end position="297"/>
    </location>
</feature>
<comment type="subcellular location">
    <subcellularLocation>
        <location evidence="1">Cell membrane</location>
        <topology evidence="1">Multi-pass membrane protein</topology>
    </subcellularLocation>
</comment>
<proteinExistence type="inferred from homology"/>
<dbReference type="PANTHER" id="PTHR23501">
    <property type="entry name" value="MAJOR FACILITATOR SUPERFAMILY"/>
    <property type="match status" value="1"/>
</dbReference>
<feature type="transmembrane region" description="Helical" evidence="8">
    <location>
        <begin position="367"/>
        <end position="391"/>
    </location>
</feature>
<dbReference type="GO" id="GO:0022857">
    <property type="term" value="F:transmembrane transporter activity"/>
    <property type="evidence" value="ECO:0007669"/>
    <property type="project" value="InterPro"/>
</dbReference>
<feature type="transmembrane region" description="Helical" evidence="8">
    <location>
        <begin position="317"/>
        <end position="335"/>
    </location>
</feature>
<comment type="caution">
    <text evidence="10">The sequence shown here is derived from an EMBL/GenBank/DDBJ whole genome shotgun (WGS) entry which is preliminary data.</text>
</comment>
<dbReference type="Gene3D" id="1.20.1720.10">
    <property type="entry name" value="Multidrug resistance protein D"/>
    <property type="match status" value="1"/>
</dbReference>
<feature type="transmembrane region" description="Helical" evidence="8">
    <location>
        <begin position="57"/>
        <end position="76"/>
    </location>
</feature>
<accession>A0A4R2HFK0</accession>
<feature type="transmembrane region" description="Helical" evidence="8">
    <location>
        <begin position="149"/>
        <end position="168"/>
    </location>
</feature>
<keyword evidence="5 8" id="KW-0812">Transmembrane</keyword>
<dbReference type="Proteomes" id="UP000294508">
    <property type="component" value="Unassembled WGS sequence"/>
</dbReference>
<evidence type="ECO:0000256" key="8">
    <source>
        <dbReference type="SAM" id="Phobius"/>
    </source>
</evidence>
<comment type="similarity">
    <text evidence="2">Belongs to the major facilitator superfamily. TCR/Tet family.</text>
</comment>
<sequence length="685" mass="71550">MAVEQTQSAAGPGTVDRRTMLSVFITVALGMLLAALDQTIVSTALPSIVGDLGGAGHLSWVVSSYLLADTIAAVLAGKFGDQFGRKRVFQVAAATFVVASALCGLAQGMQWLIAWRAVQGFAAGLLMVTSMAVIADVIPLRERGKYQGALGAVFAVTTVIGPLLGGLFTDHLSWRWAFYVNVPVGIVVIVLAAFTMPSIRPGLHPVIDYLGIVFVSIGAAGLTLALSWGGTEYAWSSLTIIAMIIGSLVSLAIFVLVERRAADPILPMRLFRSSVFVVCVILSFIVGFAMLGAITFLPTYLQYVNGASATASGLQTLPLVAGLLVMSIVSGSVVGRTGQYKIFPVVGTAVITLGMFLLSRIGAGTPYWQLAVAMLVLGLGIGMSMQILTIVVQSTVAYQDLGVATSGVTFFRTLGSSFGAAVFGAVYANVLNDRLPAAVAASPGVDPAAVTSPQALHAYPDAQIAPIVDAYAHAIHTVFLAAIPVAFVAFVVALFLKQVPLRGTARDTAPDVGEGFGVPEAADANQQLQAAIARLVRNKGRTELPKVRERSGASFGASDGWSVGQVYLRSRLGRTTTVEEISTLYHLPPEVLAPAFEAAAASGYLTSHNGQLAITEAGALEVEKLVTALKAWLAGELADWGVDDPELSRALGEVATQFVNQDPQHVPGPMGLFASVNPTQPTRGS</sequence>
<dbReference type="InterPro" id="IPR020846">
    <property type="entry name" value="MFS_dom"/>
</dbReference>
<dbReference type="PROSITE" id="PS50850">
    <property type="entry name" value="MFS"/>
    <property type="match status" value="1"/>
</dbReference>
<keyword evidence="7 8" id="KW-0472">Membrane</keyword>
<dbReference type="EMBL" id="SLWN01000006">
    <property type="protein sequence ID" value="TCO28024.1"/>
    <property type="molecule type" value="Genomic_DNA"/>
</dbReference>
<dbReference type="SUPFAM" id="SSF103473">
    <property type="entry name" value="MFS general substrate transporter"/>
    <property type="match status" value="1"/>
</dbReference>
<dbReference type="InterPro" id="IPR011701">
    <property type="entry name" value="MFS"/>
</dbReference>
<feature type="transmembrane region" description="Helical" evidence="8">
    <location>
        <begin position="206"/>
        <end position="228"/>
    </location>
</feature>
<feature type="transmembrane region" description="Helical" evidence="8">
    <location>
        <begin position="88"/>
        <end position="107"/>
    </location>
</feature>
<dbReference type="InterPro" id="IPR036259">
    <property type="entry name" value="MFS_trans_sf"/>
</dbReference>
<feature type="transmembrane region" description="Helical" evidence="8">
    <location>
        <begin position="474"/>
        <end position="496"/>
    </location>
</feature>
<evidence type="ECO:0000256" key="2">
    <source>
        <dbReference type="ARBA" id="ARBA00007520"/>
    </source>
</evidence>
<dbReference type="GO" id="GO:0005886">
    <property type="term" value="C:plasma membrane"/>
    <property type="evidence" value="ECO:0007669"/>
    <property type="project" value="UniProtKB-SubCell"/>
</dbReference>
<dbReference type="Pfam" id="PF07690">
    <property type="entry name" value="MFS_1"/>
    <property type="match status" value="1"/>
</dbReference>
<dbReference type="NCBIfam" id="TIGR00711">
    <property type="entry name" value="efflux_EmrB"/>
    <property type="match status" value="1"/>
</dbReference>
<feature type="transmembrane region" description="Helical" evidence="8">
    <location>
        <begin position="403"/>
        <end position="427"/>
    </location>
</feature>
<dbReference type="InterPro" id="IPR004638">
    <property type="entry name" value="EmrB-like"/>
</dbReference>
<dbReference type="RefSeq" id="WP_132210260.1">
    <property type="nucleotide sequence ID" value="NZ_SLWN01000006.1"/>
</dbReference>
<evidence type="ECO:0000256" key="1">
    <source>
        <dbReference type="ARBA" id="ARBA00004651"/>
    </source>
</evidence>
<keyword evidence="3" id="KW-0813">Transport</keyword>
<feature type="transmembrane region" description="Helical" evidence="8">
    <location>
        <begin position="342"/>
        <end position="361"/>
    </location>
</feature>
<evidence type="ECO:0000256" key="7">
    <source>
        <dbReference type="ARBA" id="ARBA00023136"/>
    </source>
</evidence>
<dbReference type="PANTHER" id="PTHR23501:SF197">
    <property type="entry name" value="COMD"/>
    <property type="match status" value="1"/>
</dbReference>
<protein>
    <submittedName>
        <fullName evidence="10">EmrB/QacA subfamily drug resistance transporter</fullName>
    </submittedName>
</protein>
<feature type="domain" description="Major facilitator superfamily (MFS) profile" evidence="9">
    <location>
        <begin position="23"/>
        <end position="501"/>
    </location>
</feature>
<keyword evidence="6 8" id="KW-1133">Transmembrane helix</keyword>
<feature type="transmembrane region" description="Helical" evidence="8">
    <location>
        <begin position="113"/>
        <end position="137"/>
    </location>
</feature>
<evidence type="ECO:0000256" key="5">
    <source>
        <dbReference type="ARBA" id="ARBA00022692"/>
    </source>
</evidence>
<evidence type="ECO:0000259" key="9">
    <source>
        <dbReference type="PROSITE" id="PS50850"/>
    </source>
</evidence>
<feature type="transmembrane region" description="Helical" evidence="8">
    <location>
        <begin position="174"/>
        <end position="194"/>
    </location>
</feature>
<name>A0A4R2HFK0_9ACTN</name>
<evidence type="ECO:0000256" key="6">
    <source>
        <dbReference type="ARBA" id="ARBA00022989"/>
    </source>
</evidence>